<name>A0A7Y4KJS7_9BACT</name>
<gene>
    <name evidence="2" type="ORF">HMI49_18085</name>
</gene>
<dbReference type="AlphaFoldDB" id="A0A7Y4KJS7"/>
<evidence type="ECO:0000313" key="2">
    <source>
        <dbReference type="EMBL" id="NOK35113.1"/>
    </source>
</evidence>
<dbReference type="RefSeq" id="WP_171435957.1">
    <property type="nucleotide sequence ID" value="NZ_JABFJV010000094.1"/>
</dbReference>
<feature type="region of interest" description="Disordered" evidence="1">
    <location>
        <begin position="1"/>
        <end position="20"/>
    </location>
</feature>
<evidence type="ECO:0000256" key="1">
    <source>
        <dbReference type="SAM" id="MobiDB-lite"/>
    </source>
</evidence>
<dbReference type="EMBL" id="JABFJV010000094">
    <property type="protein sequence ID" value="NOK35113.1"/>
    <property type="molecule type" value="Genomic_DNA"/>
</dbReference>
<comment type="caution">
    <text evidence="2">The sequence shown here is derived from an EMBL/GenBank/DDBJ whole genome shotgun (WGS) entry which is preliminary data.</text>
</comment>
<keyword evidence="3" id="KW-1185">Reference proteome</keyword>
<dbReference type="Proteomes" id="UP000563426">
    <property type="component" value="Unassembled WGS sequence"/>
</dbReference>
<evidence type="ECO:0000313" key="3">
    <source>
        <dbReference type="Proteomes" id="UP000563426"/>
    </source>
</evidence>
<sequence>MSVVAPRVPAGEPRSPRSVADARCRDIEPTDVAGVGPQVTAYGFCSWDHMDLGRQLHIDWAANTYAPEASSEEKCEQLRMTLIQQHGIPEAELTRLPAPWYGWEWRKVVREWLGPPEEMPEGIGELLRDRWLVAGTSLVFLQVISPEGDPFPEGEAFLDSLRVTDLK</sequence>
<accession>A0A7Y4KJS7</accession>
<protein>
    <submittedName>
        <fullName evidence="2">Uncharacterized protein</fullName>
    </submittedName>
</protein>
<reference evidence="2 3" key="1">
    <citation type="submission" date="2020-05" db="EMBL/GenBank/DDBJ databases">
        <authorList>
            <person name="Whitworth D."/>
        </authorList>
    </citation>
    <scope>NUCLEOTIDE SEQUENCE [LARGE SCALE GENOMIC DNA]</scope>
    <source>
        <strain evidence="2 3">AB043B</strain>
    </source>
</reference>
<proteinExistence type="predicted"/>
<organism evidence="2 3">
    <name type="scientific">Corallococcus exercitus</name>
    <dbReference type="NCBI Taxonomy" id="2316736"/>
    <lineage>
        <taxon>Bacteria</taxon>
        <taxon>Pseudomonadati</taxon>
        <taxon>Myxococcota</taxon>
        <taxon>Myxococcia</taxon>
        <taxon>Myxococcales</taxon>
        <taxon>Cystobacterineae</taxon>
        <taxon>Myxococcaceae</taxon>
        <taxon>Corallococcus</taxon>
    </lineage>
</organism>